<dbReference type="InterPro" id="IPR011990">
    <property type="entry name" value="TPR-like_helical_dom_sf"/>
</dbReference>
<dbReference type="SUPFAM" id="SSF48452">
    <property type="entry name" value="TPR-like"/>
    <property type="match status" value="1"/>
</dbReference>
<sequence>MKKIFIIVILGSLITLGGCKKFLDVNTNPNAPQVVEANLYLSPMLHWMATAPQYDGIYIARYTQNWASTSSADIWERHGHNQGGTAPDQGAQIWKTTYYDFGQNLVDMTNKATQEERWDLLGVAQILKAWGWETATDANGEIIVKEAIDASKTTFKYDTQEYAYQETLRLIDAAIANLSRTDGGVNEAYLAKTDFVYKGKRAAWIKFAYGLKAMVLNHYSNKSTYNPDAVIAAVDASFVGNVDDALIQYVGSANDDANFLSATRNNIGTLRQTKFILSLMDGTLFTGGVDPRLSRMLSPSPDGLYRGLEPNFGIGALTAAQQPNNLWGYTSQAAANVAITTPARYLFARKSKFPFLTYAQLQFIKAEAAYKKGDKTTALNAYNNGVSAHFDFVNARNTDDGQSPTQITALEKSTYLALPAITPATPAALTLSQIMCQKYIAQWGWAHVEQWTDLRRYHYIDKDPVTGNQVFLGFAIPLVLFPDNQNKVVQRMRPRYNSEYIWNRDGLNAIGGLATDYQTKEMWITTP</sequence>
<proteinExistence type="predicted"/>
<keyword evidence="1" id="KW-0449">Lipoprotein</keyword>
<dbReference type="Gene3D" id="1.25.40.390">
    <property type="match status" value="1"/>
</dbReference>
<gene>
    <name evidence="1" type="ORF">H7U22_09755</name>
</gene>
<accession>A0ABR7KRH9</accession>
<evidence type="ECO:0000313" key="1">
    <source>
        <dbReference type="EMBL" id="MBC6110711.1"/>
    </source>
</evidence>
<protein>
    <submittedName>
        <fullName evidence="1">SusD/RagB family nutrient-binding outer membrane lipoprotein</fullName>
    </submittedName>
</protein>
<reference evidence="1 2" key="1">
    <citation type="submission" date="2020-08" db="EMBL/GenBank/DDBJ databases">
        <authorList>
            <person name="Sun Q."/>
            <person name="Inoue M."/>
        </authorList>
    </citation>
    <scope>NUCLEOTIDE SEQUENCE [LARGE SCALE GENOMIC DNA]</scope>
    <source>
        <strain evidence="1 2">CCM 8938</strain>
    </source>
</reference>
<comment type="caution">
    <text evidence="1">The sequence shown here is derived from an EMBL/GenBank/DDBJ whole genome shotgun (WGS) entry which is preliminary data.</text>
</comment>
<dbReference type="CDD" id="cd08977">
    <property type="entry name" value="SusD"/>
    <property type="match status" value="1"/>
</dbReference>
<name>A0ABR7KRH9_9SPHI</name>
<keyword evidence="2" id="KW-1185">Reference proteome</keyword>
<dbReference type="EMBL" id="JACRYL010000007">
    <property type="protein sequence ID" value="MBC6110711.1"/>
    <property type="molecule type" value="Genomic_DNA"/>
</dbReference>
<organism evidence="1 2">
    <name type="scientific">Pedobacter fastidiosus</name>
    <dbReference type="NCBI Taxonomy" id="2765361"/>
    <lineage>
        <taxon>Bacteria</taxon>
        <taxon>Pseudomonadati</taxon>
        <taxon>Bacteroidota</taxon>
        <taxon>Sphingobacteriia</taxon>
        <taxon>Sphingobacteriales</taxon>
        <taxon>Sphingobacteriaceae</taxon>
        <taxon>Pedobacter</taxon>
    </lineage>
</organism>
<evidence type="ECO:0000313" key="2">
    <source>
        <dbReference type="Proteomes" id="UP000652755"/>
    </source>
</evidence>
<dbReference type="PROSITE" id="PS51257">
    <property type="entry name" value="PROKAR_LIPOPROTEIN"/>
    <property type="match status" value="1"/>
</dbReference>
<dbReference type="RefSeq" id="WP_187071177.1">
    <property type="nucleotide sequence ID" value="NZ_JACRYL010000007.1"/>
</dbReference>
<dbReference type="Pfam" id="PF12771">
    <property type="entry name" value="SusD-like_2"/>
    <property type="match status" value="1"/>
</dbReference>
<dbReference type="Proteomes" id="UP000652755">
    <property type="component" value="Unassembled WGS sequence"/>
</dbReference>
<dbReference type="InterPro" id="IPR041662">
    <property type="entry name" value="SusD-like_2"/>
</dbReference>